<dbReference type="RefSeq" id="XP_001646143.1">
    <property type="nucleotide sequence ID" value="XM_001646093.1"/>
</dbReference>
<evidence type="ECO:0000256" key="5">
    <source>
        <dbReference type="ARBA" id="ARBA00022771"/>
    </source>
</evidence>
<dbReference type="GO" id="GO:0045721">
    <property type="term" value="P:negative regulation of gluconeogenesis"/>
    <property type="evidence" value="ECO:0007669"/>
    <property type="project" value="EnsemblFungi"/>
</dbReference>
<proteinExistence type="inferred from homology"/>
<dbReference type="STRING" id="436907.A7THG1"/>
<evidence type="ECO:0000256" key="1">
    <source>
        <dbReference type="ARBA" id="ARBA00004496"/>
    </source>
</evidence>
<dbReference type="GO" id="GO:0043161">
    <property type="term" value="P:proteasome-mediated ubiquitin-dependent protein catabolic process"/>
    <property type="evidence" value="ECO:0007669"/>
    <property type="project" value="EnsemblFungi"/>
</dbReference>
<evidence type="ECO:0000256" key="7">
    <source>
        <dbReference type="PROSITE-ProRule" id="PRU01215"/>
    </source>
</evidence>
<protein>
    <submittedName>
        <fullName evidence="10">Uncharacterized protein</fullName>
    </submittedName>
</protein>
<dbReference type="eggNOG" id="KOG0396">
    <property type="taxonomic scope" value="Eukaryota"/>
</dbReference>
<dbReference type="GO" id="GO:0061630">
    <property type="term" value="F:ubiquitin protein ligase activity"/>
    <property type="evidence" value="ECO:0007669"/>
    <property type="project" value="EnsemblFungi"/>
</dbReference>
<keyword evidence="5 7" id="KW-0863">Zinc-finger</keyword>
<dbReference type="GeneID" id="5546563"/>
<evidence type="ECO:0000256" key="4">
    <source>
        <dbReference type="ARBA" id="ARBA00022723"/>
    </source>
</evidence>
<dbReference type="GO" id="GO:0034657">
    <property type="term" value="C:GID complex"/>
    <property type="evidence" value="ECO:0007669"/>
    <property type="project" value="EnsemblFungi"/>
</dbReference>
<keyword evidence="11" id="KW-1185">Reference proteome</keyword>
<dbReference type="Pfam" id="PF10607">
    <property type="entry name" value="CTLH"/>
    <property type="match status" value="1"/>
</dbReference>
<keyword evidence="3" id="KW-0963">Cytoplasm</keyword>
<evidence type="ECO:0000259" key="9">
    <source>
        <dbReference type="PROSITE" id="PS51867"/>
    </source>
</evidence>
<dbReference type="InterPro" id="IPR045098">
    <property type="entry name" value="Fyv10_fam"/>
</dbReference>
<evidence type="ECO:0000313" key="10">
    <source>
        <dbReference type="EMBL" id="EDO18285.1"/>
    </source>
</evidence>
<dbReference type="OrthoDB" id="1933455at2759"/>
<comment type="similarity">
    <text evidence="2">Belongs to the FYV10 family.</text>
</comment>
<reference evidence="10 11" key="1">
    <citation type="journal article" date="2007" name="Proc. Natl. Acad. Sci. U.S.A.">
        <title>Independent sorting-out of thousands of duplicated gene pairs in two yeast species descended from a whole-genome duplication.</title>
        <authorList>
            <person name="Scannell D.R."/>
            <person name="Frank A.C."/>
            <person name="Conant G.C."/>
            <person name="Byrne K.P."/>
            <person name="Woolfit M."/>
            <person name="Wolfe K.H."/>
        </authorList>
    </citation>
    <scope>NUCLEOTIDE SEQUENCE [LARGE SCALE GENOMIC DNA]</scope>
    <source>
        <strain evidence="11">ATCC 22028 / DSM 70294 / BCRC 21397 / CBS 2163 / NBRC 10782 / NRRL Y-8283 / UCD 57-17</strain>
    </source>
</reference>
<accession>A7THG1</accession>
<dbReference type="FunCoup" id="A7THG1">
    <property type="interactions" value="939"/>
</dbReference>
<dbReference type="GO" id="GO:0008270">
    <property type="term" value="F:zinc ion binding"/>
    <property type="evidence" value="ECO:0007669"/>
    <property type="project" value="UniProtKB-KW"/>
</dbReference>
<dbReference type="PROSITE" id="PS51867">
    <property type="entry name" value="ZF_RING_GID"/>
    <property type="match status" value="1"/>
</dbReference>
<comment type="subcellular location">
    <subcellularLocation>
        <location evidence="1">Cytoplasm</location>
    </subcellularLocation>
</comment>
<dbReference type="HOGENOM" id="CLU_027445_2_0_1"/>
<dbReference type="PhylomeDB" id="A7THG1"/>
<dbReference type="PROSITE" id="PS50897">
    <property type="entry name" value="CTLH"/>
    <property type="match status" value="1"/>
</dbReference>
<feature type="domain" description="CTLH" evidence="8">
    <location>
        <begin position="185"/>
        <end position="243"/>
    </location>
</feature>
<keyword evidence="4" id="KW-0479">Metal-binding</keyword>
<evidence type="ECO:0000256" key="3">
    <source>
        <dbReference type="ARBA" id="ARBA00022490"/>
    </source>
</evidence>
<dbReference type="AlphaFoldDB" id="A7THG1"/>
<sequence length="494" mass="57573">MKNLINEPSTDFHIKLNEQSFKIPTRLLKKNNLQLSSLIESETKELQGEFLELQKLMNANNLQDDKLALAKMNDIIKNVDMFEKKLNKKINEEMELLNRIQTRINFFEDLESAKNSGNESILITWYQKYTNVLIGDYLTRNSSINNTGANGALPSINMDEEDDIWNTGTIFLKQQHLEKLLDYDILINANKISKALTENHDLQPLFTWIQENKHYLSRRSCTLNFDARLQEYIQLLRLGKKHEAIYCFQTYLIPFISTNLEDLKRAAGLLLSHCSNKMEINVFTEEESECPPAFNTLDNIYGYFFHKEVPRKLSEKPSNKPDQKISLCLDSPKTNFHSSLFDDNRWAALNEAFLEEYYKMYGISHNDPLLIYLSLGISTLKTRDCIHSKELKESMNIELDEYIKSDVLHNKCPVCTSEFRNIAKDLPFAHHIQSELFENPVMLPNGNVYDMIKLVQIADNIRINNLMNLQDDEIIDPINKEVYKKAQFIKMYPT</sequence>
<dbReference type="PANTHER" id="PTHR12170:SF2">
    <property type="entry name" value="E3 UBIQUITIN-PROTEIN TRANSFERASE MAEA"/>
    <property type="match status" value="1"/>
</dbReference>
<dbReference type="EMBL" id="DS480391">
    <property type="protein sequence ID" value="EDO18285.1"/>
    <property type="molecule type" value="Genomic_DNA"/>
</dbReference>
<dbReference type="InParanoid" id="A7THG1"/>
<evidence type="ECO:0000256" key="2">
    <source>
        <dbReference type="ARBA" id="ARBA00010615"/>
    </source>
</evidence>
<keyword evidence="6" id="KW-0862">Zinc</keyword>
<dbReference type="GO" id="GO:0043066">
    <property type="term" value="P:negative regulation of apoptotic process"/>
    <property type="evidence" value="ECO:0007669"/>
    <property type="project" value="EnsemblFungi"/>
</dbReference>
<dbReference type="InterPro" id="IPR044063">
    <property type="entry name" value="ZF_RING_GID"/>
</dbReference>
<dbReference type="OMA" id="ANHETAR"/>
<evidence type="ECO:0000256" key="6">
    <source>
        <dbReference type="ARBA" id="ARBA00022833"/>
    </source>
</evidence>
<gene>
    <name evidence="10" type="ORF">Kpol_1039p34</name>
</gene>
<dbReference type="GO" id="GO:0005634">
    <property type="term" value="C:nucleus"/>
    <property type="evidence" value="ECO:0007669"/>
    <property type="project" value="TreeGrafter"/>
</dbReference>
<dbReference type="GO" id="GO:0005737">
    <property type="term" value="C:cytoplasm"/>
    <property type="evidence" value="ECO:0007669"/>
    <property type="project" value="UniProtKB-SubCell"/>
</dbReference>
<dbReference type="InterPro" id="IPR006595">
    <property type="entry name" value="CTLH_C"/>
</dbReference>
<dbReference type="PANTHER" id="PTHR12170">
    <property type="entry name" value="MACROPHAGE ERYTHROBLAST ATTACHER-RELATED"/>
    <property type="match status" value="1"/>
</dbReference>
<dbReference type="InterPro" id="IPR024964">
    <property type="entry name" value="CTLH/CRA"/>
</dbReference>
<feature type="zinc finger region" description="RING-Gid-type" evidence="7">
    <location>
        <begin position="412"/>
        <end position="479"/>
    </location>
</feature>
<dbReference type="Proteomes" id="UP000000267">
    <property type="component" value="Unassembled WGS sequence"/>
</dbReference>
<dbReference type="KEGG" id="vpo:Kpol_1039p34"/>
<feature type="domain" description="RING-Gid-type" evidence="9">
    <location>
        <begin position="412"/>
        <end position="479"/>
    </location>
</feature>
<organism evidence="11">
    <name type="scientific">Vanderwaltozyma polyspora (strain ATCC 22028 / DSM 70294 / BCRC 21397 / CBS 2163 / NBRC 10782 / NRRL Y-8283 / UCD 57-17)</name>
    <name type="common">Kluyveromyces polysporus</name>
    <dbReference type="NCBI Taxonomy" id="436907"/>
    <lineage>
        <taxon>Eukaryota</taxon>
        <taxon>Fungi</taxon>
        <taxon>Dikarya</taxon>
        <taxon>Ascomycota</taxon>
        <taxon>Saccharomycotina</taxon>
        <taxon>Saccharomycetes</taxon>
        <taxon>Saccharomycetales</taxon>
        <taxon>Saccharomycetaceae</taxon>
        <taxon>Vanderwaltozyma</taxon>
    </lineage>
</organism>
<evidence type="ECO:0000313" key="11">
    <source>
        <dbReference type="Proteomes" id="UP000000267"/>
    </source>
</evidence>
<evidence type="ECO:0000259" key="8">
    <source>
        <dbReference type="PROSITE" id="PS50897"/>
    </source>
</evidence>
<name>A7THG1_VANPO</name>